<protein>
    <recommendedName>
        <fullName evidence="6 7">Methionine aminopeptidase</fullName>
        <shortName evidence="6">MAP</shortName>
        <shortName evidence="6">MetAP</shortName>
        <ecNumber evidence="6 7">3.4.11.18</ecNumber>
    </recommendedName>
    <alternativeName>
        <fullName evidence="6">Peptidase M</fullName>
    </alternativeName>
</protein>
<feature type="binding site" evidence="6">
    <location>
        <position position="99"/>
    </location>
    <ligand>
        <name>a divalent metal cation</name>
        <dbReference type="ChEBI" id="CHEBI:60240"/>
        <label>1</label>
    </ligand>
</feature>
<feature type="binding site" evidence="6">
    <location>
        <position position="82"/>
    </location>
    <ligand>
        <name>substrate</name>
    </ligand>
</feature>
<evidence type="ECO:0000256" key="6">
    <source>
        <dbReference type="HAMAP-Rule" id="MF_01974"/>
    </source>
</evidence>
<comment type="caution">
    <text evidence="9">The sequence shown here is derived from an EMBL/GenBank/DDBJ whole genome shotgun (WGS) entry which is preliminary data.</text>
</comment>
<comment type="cofactor">
    <cofactor evidence="6">
        <name>Co(2+)</name>
        <dbReference type="ChEBI" id="CHEBI:48828"/>
    </cofactor>
    <cofactor evidence="6">
        <name>Zn(2+)</name>
        <dbReference type="ChEBI" id="CHEBI:29105"/>
    </cofactor>
    <cofactor evidence="6">
        <name>Mn(2+)</name>
        <dbReference type="ChEBI" id="CHEBI:29035"/>
    </cofactor>
    <cofactor evidence="6">
        <name>Fe(2+)</name>
        <dbReference type="ChEBI" id="CHEBI:29033"/>
    </cofactor>
    <text evidence="6">Binds 2 divalent metal cations per subunit. Has a high-affinity and a low affinity metal-binding site. The true nature of the physiological cofactor is under debate. The enzyme is active with cobalt, zinc, manganese or divalent iron ions. Most likely, methionine aminopeptidases function as mononuclear Fe(2+)-metalloproteases under physiological conditions, and the catalytically relevant metal-binding site has been assigned to the histidine-containing high-affinity site.</text>
</comment>
<feature type="binding site" evidence="6">
    <location>
        <position position="173"/>
    </location>
    <ligand>
        <name>a divalent metal cation</name>
        <dbReference type="ChEBI" id="CHEBI:60240"/>
        <label>2</label>
        <note>catalytic</note>
    </ligand>
</feature>
<keyword evidence="4 6" id="KW-0479">Metal-binding</keyword>
<dbReference type="GO" id="GO:0004239">
    <property type="term" value="F:initiator methionyl aminopeptidase activity"/>
    <property type="evidence" value="ECO:0007669"/>
    <property type="project" value="UniProtKB-EC"/>
</dbReference>
<feature type="domain" description="Peptidase M24" evidence="8">
    <location>
        <begin position="17"/>
        <end position="244"/>
    </location>
</feature>
<dbReference type="SUPFAM" id="SSF55920">
    <property type="entry name" value="Creatinase/aminopeptidase"/>
    <property type="match status" value="1"/>
</dbReference>
<feature type="binding site" evidence="6">
    <location>
        <position position="206"/>
    </location>
    <ligand>
        <name>a divalent metal cation</name>
        <dbReference type="ChEBI" id="CHEBI:60240"/>
        <label>2</label>
        <note>catalytic</note>
    </ligand>
</feature>
<dbReference type="PRINTS" id="PR00599">
    <property type="entry name" value="MAPEPTIDASE"/>
</dbReference>
<dbReference type="InterPro" id="IPR000994">
    <property type="entry name" value="Pept_M24"/>
</dbReference>
<evidence type="ECO:0000256" key="4">
    <source>
        <dbReference type="ARBA" id="ARBA00022723"/>
    </source>
</evidence>
<dbReference type="Pfam" id="PF00557">
    <property type="entry name" value="Peptidase_M24"/>
    <property type="match status" value="1"/>
</dbReference>
<dbReference type="NCBIfam" id="TIGR00500">
    <property type="entry name" value="met_pdase_I"/>
    <property type="match status" value="1"/>
</dbReference>
<feature type="binding site" evidence="6">
    <location>
        <position position="180"/>
    </location>
    <ligand>
        <name>substrate</name>
    </ligand>
</feature>
<proteinExistence type="inferred from homology"/>
<dbReference type="InterPro" id="IPR036005">
    <property type="entry name" value="Creatinase/aminopeptidase-like"/>
</dbReference>
<keyword evidence="2 6" id="KW-0031">Aminopeptidase</keyword>
<keyword evidence="10" id="KW-1185">Reference proteome</keyword>
<dbReference type="CDD" id="cd01086">
    <property type="entry name" value="MetAP1"/>
    <property type="match status" value="1"/>
</dbReference>
<sequence>MARKAEIPIRSKEEIEYIAQAGRLAAQLRRELGKRVAAGVTTRQLDQFAETFMNEHGAKPAQKGFHGYPYAICAAVNDCVCHGMPDERALERGDIVTLDFVVDLDGWLADTAWTFAVGETSPEASRLRSAAYQAMAKGIEQAWPGKRIGDIAHAVQQAAHAGSYGVVAQFGGHGIGRNLHEPPEVSFVGRPGRGVRLEEGMVITIEPMITIGSPEVIISQDGWTVLTLEGGLAAQFEHTVAVTAEGPLILTK</sequence>
<evidence type="ECO:0000313" key="9">
    <source>
        <dbReference type="EMBL" id="KIL37516.1"/>
    </source>
</evidence>
<comment type="catalytic activity">
    <reaction evidence="6 7">
        <text>Release of N-terminal amino acids, preferentially methionine, from peptides and arylamides.</text>
        <dbReference type="EC" id="3.4.11.18"/>
    </reaction>
</comment>
<keyword evidence="3 6" id="KW-0645">Protease</keyword>
<keyword evidence="5 6" id="KW-0378">Hydrolase</keyword>
<dbReference type="HAMAP" id="MF_01974">
    <property type="entry name" value="MetAP_1"/>
    <property type="match status" value="1"/>
</dbReference>
<dbReference type="Proteomes" id="UP000054526">
    <property type="component" value="Unassembled WGS sequence"/>
</dbReference>
<evidence type="ECO:0000256" key="5">
    <source>
        <dbReference type="ARBA" id="ARBA00022801"/>
    </source>
</evidence>
<evidence type="ECO:0000256" key="2">
    <source>
        <dbReference type="ARBA" id="ARBA00022438"/>
    </source>
</evidence>
<dbReference type="PANTHER" id="PTHR43330:SF17">
    <property type="entry name" value="METHIONINE AMINOPEPTIDASE"/>
    <property type="match status" value="1"/>
</dbReference>
<dbReference type="Gene3D" id="3.90.230.10">
    <property type="entry name" value="Creatinase/methionine aminopeptidase superfamily"/>
    <property type="match status" value="1"/>
</dbReference>
<gene>
    <name evidence="6" type="primary">map</name>
    <name evidence="9" type="ORF">SD71_02470</name>
</gene>
<feature type="binding site" evidence="6">
    <location>
        <position position="237"/>
    </location>
    <ligand>
        <name>a divalent metal cation</name>
        <dbReference type="ChEBI" id="CHEBI:60240"/>
        <label>2</label>
        <note>catalytic</note>
    </ligand>
</feature>
<feature type="binding site" evidence="6">
    <location>
        <position position="110"/>
    </location>
    <ligand>
        <name>a divalent metal cation</name>
        <dbReference type="ChEBI" id="CHEBI:60240"/>
        <label>1</label>
    </ligand>
</feature>
<reference evidence="9 10" key="1">
    <citation type="submission" date="2014-12" db="EMBL/GenBank/DDBJ databases">
        <title>Draft genome sequence of Cohnella kolymensis strain B-2846.</title>
        <authorList>
            <person name="Karlyshev A.V."/>
            <person name="Kudryashova E.B."/>
        </authorList>
    </citation>
    <scope>NUCLEOTIDE SEQUENCE [LARGE SCALE GENOMIC DNA]</scope>
    <source>
        <strain evidence="9 10">VKM B-2846</strain>
    </source>
</reference>
<dbReference type="PANTHER" id="PTHR43330">
    <property type="entry name" value="METHIONINE AMINOPEPTIDASE"/>
    <property type="match status" value="1"/>
</dbReference>
<evidence type="ECO:0000259" key="8">
    <source>
        <dbReference type="Pfam" id="PF00557"/>
    </source>
</evidence>
<accession>A0ABR5A8W6</accession>
<feature type="binding site" evidence="6">
    <location>
        <position position="110"/>
    </location>
    <ligand>
        <name>a divalent metal cation</name>
        <dbReference type="ChEBI" id="CHEBI:60240"/>
        <label>2</label>
        <note>catalytic</note>
    </ligand>
</feature>
<dbReference type="InterPro" id="IPR002467">
    <property type="entry name" value="Pept_M24A_MAP1"/>
</dbReference>
<evidence type="ECO:0000313" key="10">
    <source>
        <dbReference type="Proteomes" id="UP000054526"/>
    </source>
</evidence>
<comment type="function">
    <text evidence="1 6">Removes the N-terminal methionine from nascent proteins. The N-terminal methionine is often cleaved when the second residue in the primary sequence is small and uncharged (Met-Ala-, Cys, Gly, Pro, Ser, Thr, or Val). Requires deformylation of the N(alpha)-formylated initiator methionine before it can be hydrolyzed.</text>
</comment>
<evidence type="ECO:0000256" key="1">
    <source>
        <dbReference type="ARBA" id="ARBA00002521"/>
    </source>
</evidence>
<dbReference type="InterPro" id="IPR001714">
    <property type="entry name" value="Pept_M24_MAP"/>
</dbReference>
<evidence type="ECO:0000256" key="7">
    <source>
        <dbReference type="RuleBase" id="RU003653"/>
    </source>
</evidence>
<name>A0ABR5A8W6_9BACL</name>
<comment type="similarity">
    <text evidence="6">Belongs to the peptidase M24A family. Methionine aminopeptidase type 1 subfamily.</text>
</comment>
<dbReference type="EC" id="3.4.11.18" evidence="6 7"/>
<feature type="binding site" evidence="6">
    <location>
        <position position="237"/>
    </location>
    <ligand>
        <name>a divalent metal cation</name>
        <dbReference type="ChEBI" id="CHEBI:60240"/>
        <label>1</label>
    </ligand>
</feature>
<dbReference type="RefSeq" id="WP_041059063.1">
    <property type="nucleotide sequence ID" value="NZ_JXAL01000001.1"/>
</dbReference>
<organism evidence="9 10">
    <name type="scientific">Cohnella kolymensis</name>
    <dbReference type="NCBI Taxonomy" id="1590652"/>
    <lineage>
        <taxon>Bacteria</taxon>
        <taxon>Bacillati</taxon>
        <taxon>Bacillota</taxon>
        <taxon>Bacilli</taxon>
        <taxon>Bacillales</taxon>
        <taxon>Paenibacillaceae</taxon>
        <taxon>Cohnella</taxon>
    </lineage>
</organism>
<dbReference type="EMBL" id="JXAL01000001">
    <property type="protein sequence ID" value="KIL37516.1"/>
    <property type="molecule type" value="Genomic_DNA"/>
</dbReference>
<evidence type="ECO:0000256" key="3">
    <source>
        <dbReference type="ARBA" id="ARBA00022670"/>
    </source>
</evidence>
<comment type="subunit">
    <text evidence="6">Monomer.</text>
</comment>